<protein>
    <submittedName>
        <fullName evidence="1">Protein MOS2-like</fullName>
    </submittedName>
</protein>
<name>A0ACC1YZG1_MELAZ</name>
<evidence type="ECO:0000313" key="1">
    <source>
        <dbReference type="EMBL" id="KAJ4729095.1"/>
    </source>
</evidence>
<comment type="caution">
    <text evidence="1">The sequence shown here is derived from an EMBL/GenBank/DDBJ whole genome shotgun (WGS) entry which is preliminary data.</text>
</comment>
<dbReference type="Proteomes" id="UP001164539">
    <property type="component" value="Chromosome 1"/>
</dbReference>
<dbReference type="EMBL" id="CM051394">
    <property type="protein sequence ID" value="KAJ4729095.1"/>
    <property type="molecule type" value="Genomic_DNA"/>
</dbReference>
<organism evidence="1 2">
    <name type="scientific">Melia azedarach</name>
    <name type="common">Chinaberry tree</name>
    <dbReference type="NCBI Taxonomy" id="155640"/>
    <lineage>
        <taxon>Eukaryota</taxon>
        <taxon>Viridiplantae</taxon>
        <taxon>Streptophyta</taxon>
        <taxon>Embryophyta</taxon>
        <taxon>Tracheophyta</taxon>
        <taxon>Spermatophyta</taxon>
        <taxon>Magnoliopsida</taxon>
        <taxon>eudicotyledons</taxon>
        <taxon>Gunneridae</taxon>
        <taxon>Pentapetalae</taxon>
        <taxon>rosids</taxon>
        <taxon>malvids</taxon>
        <taxon>Sapindales</taxon>
        <taxon>Meliaceae</taxon>
        <taxon>Melia</taxon>
    </lineage>
</organism>
<accession>A0ACC1YZG1</accession>
<reference evidence="1 2" key="1">
    <citation type="journal article" date="2023" name="Science">
        <title>Complex scaffold remodeling in plant triterpene biosynthesis.</title>
        <authorList>
            <person name="De La Pena R."/>
            <person name="Hodgson H."/>
            <person name="Liu J.C."/>
            <person name="Stephenson M.J."/>
            <person name="Martin A.C."/>
            <person name="Owen C."/>
            <person name="Harkess A."/>
            <person name="Leebens-Mack J."/>
            <person name="Jimenez L.E."/>
            <person name="Osbourn A."/>
            <person name="Sattely E.S."/>
        </authorList>
    </citation>
    <scope>NUCLEOTIDE SEQUENCE [LARGE SCALE GENOMIC DNA]</scope>
    <source>
        <strain evidence="2">cv. JPN11</strain>
        <tissue evidence="1">Leaf</tissue>
    </source>
</reference>
<evidence type="ECO:0000313" key="2">
    <source>
        <dbReference type="Proteomes" id="UP001164539"/>
    </source>
</evidence>
<gene>
    <name evidence="1" type="ORF">OWV82_001932</name>
</gene>
<proteinExistence type="predicted"/>
<sequence length="400" mass="45526">MNTNNSKVSFSVRSKPSSKPNTKSSRDDEDQPKKEFVTEFDPEKTLTNSKQRRIIIPPKVNEGPLLKKTKNLELPIAEAKKESDQLQWELERKNDAEDDSKISYGLNLRSNHNDNSNSNQDAAGPTIESVKKVVSKDFKHDLERLRDDEGFEQYEDMPVEEFGAALLGGLGWYEGRGIGKNSKGNVKIKEFGKKSFVSDDVIINKDKEKNGLKKVKEPRDTKIDDRDKQVKHQESLKQVDNRREGVKQVDKRSRESEKQVDKQIRETEKRESSKDKGRISWLRSHIRVRIISKDFKKGRLYLKKGEVVDVVGPTTCDISMDEGGELVQGVEQDVLESALPRRGGAVLVLHGRHKGIYGNLVDRDLDRETGVVRDADTHELLNVKLEQIAEYIGDPSYIGY</sequence>
<keyword evidence="2" id="KW-1185">Reference proteome</keyword>